<evidence type="ECO:0000256" key="8">
    <source>
        <dbReference type="PIRSR" id="PIRSR625705-1"/>
    </source>
</evidence>
<dbReference type="Pfam" id="PF03174">
    <property type="entry name" value="CHB_HEX_C"/>
    <property type="match status" value="1"/>
</dbReference>
<dbReference type="InterPro" id="IPR008965">
    <property type="entry name" value="CBM2/CBM3_carb-bd_dom_sf"/>
</dbReference>
<dbReference type="Proteomes" id="UP001283361">
    <property type="component" value="Unassembled WGS sequence"/>
</dbReference>
<dbReference type="GO" id="GO:0030203">
    <property type="term" value="P:glycosaminoglycan metabolic process"/>
    <property type="evidence" value="ECO:0007669"/>
    <property type="project" value="TreeGrafter"/>
</dbReference>
<sequence>MNEVDDIILEVKRVKRRCKLMARTSIKRRLKRHLNRICNGYGIVLLTIVWWVCGVGVLVFISRLDSAVDLNYKLPFLSSFRSVKNLSQADLDHFARTVRINYTVLENSYKGKKLFLAEILLTNTGQRVLSAGGWAIIFSQPYTLEPEEFPYPNGVEKPESGVRFHYFSGNVYRMTPMAGFRPLAPGRSKAIRYVSEHHCVSRTDVHPNWYFVGPDLQPRIIESTRGESLDFVSPFNTSALWKRTTITGDNDYDWFNPFTPADRFRRLNVQDLGHAPIPIIPTPVEVITYNPASTLTVDPSTWFIVSSARLANEARFLSDHLGVPMTIRQPGSSYVAFVESNVQVNTPPGQTQQSQTRLILEEAYDIEVNPRLNTIIIRASLPSGAFNGVQTLLTLLSPNGTISEVRIRDAPRYRYRGLMLDVARNFQGKERVFRYLDLMAMYKLNKLHLHLTDDEGWRLEIPGLEELTQVGGQRCHDLREQSCLLPFLGSGPFSGPPGSGFYTVADYRDILRYARDRHIEVIPEIDMPAHSHAAITAMEARHTRLSGLNFTEAARHAAITAMEARHTRLSGLNFTEAARFLLSDLQDESKYLSIQSFDDGAVNPCLRSTYSFINRVLTSLVSMHRDISPLRTYNFGGDEVPKGTWKRSPVCSQLKQSGVTSDPKQYLVTQIANMTSLYNLDLAAWEDGITGDRQYMRRNEFPNRNVFVYTWNNVWEWDGMKHAYEYANRGFKVVMTPATNLYLDHAHEPDPEERGLFWATRYIDTKKVFSTMPENLYLNADTYRSGRNITICRGPSAATACPTLNRPENIEGIQGSLFGELLRTQWETDFMLLPRMLALAERAWHKAPWEADSDPRRMQRRMERDWQRFSNTVGYRELARLDRLGFQYRVPPPGAVVVNGTIKTSVTFPGLPVEISDDAGSTWRPADTRTILFNPSKSYLLRTRAPFGERFSRVISLTNMASAHFSVLNYGIVCNMAVLTVMIGFAT</sequence>
<evidence type="ECO:0000256" key="1">
    <source>
        <dbReference type="ARBA" id="ARBA00001231"/>
    </source>
</evidence>
<reference evidence="11" key="1">
    <citation type="journal article" date="2023" name="G3 (Bethesda)">
        <title>A reference genome for the long-term kleptoplast-retaining sea slug Elysia crispata morphotype clarki.</title>
        <authorList>
            <person name="Eastman K.E."/>
            <person name="Pendleton A.L."/>
            <person name="Shaikh M.A."/>
            <person name="Suttiyut T."/>
            <person name="Ogas R."/>
            <person name="Tomko P."/>
            <person name="Gavelis G."/>
            <person name="Widhalm J.R."/>
            <person name="Wisecaver J.H."/>
        </authorList>
    </citation>
    <scope>NUCLEOTIDE SEQUENCE</scope>
    <source>
        <strain evidence="11">ECLA1</strain>
    </source>
</reference>
<keyword evidence="12" id="KW-1185">Reference proteome</keyword>
<feature type="active site" description="Proton donor" evidence="8">
    <location>
        <position position="639"/>
    </location>
</feature>
<proteinExistence type="inferred from homology"/>
<dbReference type="GO" id="GO:0005975">
    <property type="term" value="P:carbohydrate metabolic process"/>
    <property type="evidence" value="ECO:0007669"/>
    <property type="project" value="InterPro"/>
</dbReference>
<dbReference type="SUPFAM" id="SSF51445">
    <property type="entry name" value="(Trans)glycosidases"/>
    <property type="match status" value="1"/>
</dbReference>
<dbReference type="InterPro" id="IPR015883">
    <property type="entry name" value="Glyco_hydro_20_cat"/>
</dbReference>
<evidence type="ECO:0000256" key="5">
    <source>
        <dbReference type="ARBA" id="ARBA00023295"/>
    </source>
</evidence>
<accession>A0AAE0ZF36</accession>
<dbReference type="Pfam" id="PF00728">
    <property type="entry name" value="Glyco_hydro_20"/>
    <property type="match status" value="1"/>
</dbReference>
<comment type="catalytic activity">
    <reaction evidence="1">
        <text>Hydrolysis of terminal non-reducing N-acetyl-D-hexosamine residues in N-acetyl-beta-D-hexosaminides.</text>
        <dbReference type="EC" id="3.2.1.52"/>
    </reaction>
</comment>
<dbReference type="GO" id="GO:0004563">
    <property type="term" value="F:beta-N-acetylhexosaminidase activity"/>
    <property type="evidence" value="ECO:0007669"/>
    <property type="project" value="UniProtKB-EC"/>
</dbReference>
<dbReference type="PRINTS" id="PR00738">
    <property type="entry name" value="GLHYDRLASE20"/>
</dbReference>
<comment type="caution">
    <text evidence="11">The sequence shown here is derived from an EMBL/GenBank/DDBJ whole genome shotgun (WGS) entry which is preliminary data.</text>
</comment>
<dbReference type="SUPFAM" id="SSF55545">
    <property type="entry name" value="beta-N-acetylhexosaminidase-like domain"/>
    <property type="match status" value="1"/>
</dbReference>
<dbReference type="GO" id="GO:0016020">
    <property type="term" value="C:membrane"/>
    <property type="evidence" value="ECO:0007669"/>
    <property type="project" value="TreeGrafter"/>
</dbReference>
<feature type="transmembrane region" description="Helical" evidence="9">
    <location>
        <begin position="967"/>
        <end position="986"/>
    </location>
</feature>
<dbReference type="InterPro" id="IPR015882">
    <property type="entry name" value="HEX_bac_N"/>
</dbReference>
<keyword evidence="4" id="KW-0378">Hydrolase</keyword>
<name>A0AAE0ZF36_9GAST</name>
<evidence type="ECO:0000256" key="9">
    <source>
        <dbReference type="SAM" id="Phobius"/>
    </source>
</evidence>
<dbReference type="GO" id="GO:0030247">
    <property type="term" value="F:polysaccharide binding"/>
    <property type="evidence" value="ECO:0007669"/>
    <property type="project" value="InterPro"/>
</dbReference>
<feature type="transmembrane region" description="Helical" evidence="9">
    <location>
        <begin position="37"/>
        <end position="61"/>
    </location>
</feature>
<dbReference type="Pfam" id="PF02838">
    <property type="entry name" value="Glyco_hydro_20b"/>
    <property type="match status" value="1"/>
</dbReference>
<dbReference type="InterPro" id="IPR029018">
    <property type="entry name" value="Hex-like_dom2"/>
</dbReference>
<dbReference type="EMBL" id="JAWDGP010004135">
    <property type="protein sequence ID" value="KAK3767591.1"/>
    <property type="molecule type" value="Genomic_DNA"/>
</dbReference>
<keyword evidence="9" id="KW-1133">Transmembrane helix</keyword>
<dbReference type="PANTHER" id="PTHR22600">
    <property type="entry name" value="BETA-HEXOSAMINIDASE"/>
    <property type="match status" value="1"/>
</dbReference>
<dbReference type="AlphaFoldDB" id="A0AAE0ZF36"/>
<dbReference type="InterPro" id="IPR012291">
    <property type="entry name" value="CBM2_carb-bd_dom_sf"/>
</dbReference>
<keyword evidence="9" id="KW-0472">Membrane</keyword>
<dbReference type="InterPro" id="IPR025705">
    <property type="entry name" value="Beta_hexosaminidase_sua/sub"/>
</dbReference>
<protein>
    <recommendedName>
        <fullName evidence="3">beta-N-acetylhexosaminidase</fullName>
        <ecNumber evidence="3">3.2.1.52</ecNumber>
    </recommendedName>
    <alternativeName>
        <fullName evidence="6">Beta-N-acetylhexosaminidase</fullName>
    </alternativeName>
    <alternativeName>
        <fullName evidence="7">N-acetyl-beta-glucosaminidase</fullName>
    </alternativeName>
</protein>
<dbReference type="Pfam" id="PF03173">
    <property type="entry name" value="CHB_HEX"/>
    <property type="match status" value="1"/>
</dbReference>
<evidence type="ECO:0000313" key="11">
    <source>
        <dbReference type="EMBL" id="KAK3767591.1"/>
    </source>
</evidence>
<evidence type="ECO:0000256" key="2">
    <source>
        <dbReference type="ARBA" id="ARBA00006285"/>
    </source>
</evidence>
<evidence type="ECO:0000256" key="6">
    <source>
        <dbReference type="ARBA" id="ARBA00030512"/>
    </source>
</evidence>
<evidence type="ECO:0000256" key="3">
    <source>
        <dbReference type="ARBA" id="ARBA00012663"/>
    </source>
</evidence>
<dbReference type="Gene3D" id="3.30.379.10">
    <property type="entry name" value="Chitobiase/beta-hexosaminidase domain 2-like"/>
    <property type="match status" value="1"/>
</dbReference>
<evidence type="ECO:0000259" key="10">
    <source>
        <dbReference type="SMART" id="SM01081"/>
    </source>
</evidence>
<dbReference type="Gene3D" id="3.20.20.80">
    <property type="entry name" value="Glycosidases"/>
    <property type="match status" value="1"/>
</dbReference>
<comment type="similarity">
    <text evidence="2">Belongs to the glycosyl hydrolase 20 family.</text>
</comment>
<dbReference type="InterPro" id="IPR017853">
    <property type="entry name" value="GH"/>
</dbReference>
<evidence type="ECO:0000313" key="12">
    <source>
        <dbReference type="Proteomes" id="UP001283361"/>
    </source>
</evidence>
<dbReference type="PANTHER" id="PTHR22600:SF57">
    <property type="entry name" value="BETA-N-ACETYLHEXOSAMINIDASE"/>
    <property type="match status" value="1"/>
</dbReference>
<gene>
    <name evidence="11" type="ORF">RRG08_003852</name>
</gene>
<keyword evidence="5" id="KW-0326">Glycosidase</keyword>
<dbReference type="Gene3D" id="2.60.40.290">
    <property type="match status" value="1"/>
</dbReference>
<evidence type="ECO:0000256" key="7">
    <source>
        <dbReference type="ARBA" id="ARBA00033000"/>
    </source>
</evidence>
<dbReference type="EC" id="3.2.1.52" evidence="3"/>
<dbReference type="Gene3D" id="2.60.40.10">
    <property type="entry name" value="Immunoglobulins"/>
    <property type="match status" value="1"/>
</dbReference>
<dbReference type="InterPro" id="IPR014756">
    <property type="entry name" value="Ig_E-set"/>
</dbReference>
<dbReference type="SUPFAM" id="SSF81296">
    <property type="entry name" value="E set domains"/>
    <property type="match status" value="1"/>
</dbReference>
<dbReference type="InterPro" id="IPR013783">
    <property type="entry name" value="Ig-like_fold"/>
</dbReference>
<dbReference type="InterPro" id="IPR004867">
    <property type="entry name" value="CHB_C_dom"/>
</dbReference>
<organism evidence="11 12">
    <name type="scientific">Elysia crispata</name>
    <name type="common">lettuce slug</name>
    <dbReference type="NCBI Taxonomy" id="231223"/>
    <lineage>
        <taxon>Eukaryota</taxon>
        <taxon>Metazoa</taxon>
        <taxon>Spiralia</taxon>
        <taxon>Lophotrochozoa</taxon>
        <taxon>Mollusca</taxon>
        <taxon>Gastropoda</taxon>
        <taxon>Heterobranchia</taxon>
        <taxon>Euthyneura</taxon>
        <taxon>Panpulmonata</taxon>
        <taxon>Sacoglossa</taxon>
        <taxon>Placobranchoidea</taxon>
        <taxon>Plakobranchidae</taxon>
        <taxon>Elysia</taxon>
    </lineage>
</organism>
<keyword evidence="9" id="KW-0812">Transmembrane</keyword>
<evidence type="ECO:0000256" key="4">
    <source>
        <dbReference type="ARBA" id="ARBA00022801"/>
    </source>
</evidence>
<dbReference type="SMART" id="SM01081">
    <property type="entry name" value="CHB_HEX"/>
    <property type="match status" value="1"/>
</dbReference>
<dbReference type="InterPro" id="IPR004866">
    <property type="entry name" value="CHB/HEX_N_dom"/>
</dbReference>
<feature type="domain" description="Chitobiase/beta-hexosaminidases N-terminal" evidence="10">
    <location>
        <begin position="96"/>
        <end position="262"/>
    </location>
</feature>
<dbReference type="SUPFAM" id="SSF49384">
    <property type="entry name" value="Carbohydrate-binding domain"/>
    <property type="match status" value="1"/>
</dbReference>